<sequence>MKMKMTNSPRSPWKALCPTQKSLQNHLTTMRDMIHAVSLQFRIANYQALMVNYNHINYFTLNTFTDHLPAASDDLGRGSVWEPLPGLHFSGYPPALDYEPREDRGVSRL</sequence>
<evidence type="ECO:0000313" key="1">
    <source>
        <dbReference type="EMBL" id="KAH1170142.1"/>
    </source>
</evidence>
<evidence type="ECO:0000313" key="2">
    <source>
        <dbReference type="Proteomes" id="UP000827986"/>
    </source>
</evidence>
<name>A0A9D4AP07_9SAUR</name>
<protein>
    <submittedName>
        <fullName evidence="1">Uncharacterized protein</fullName>
    </submittedName>
</protein>
<comment type="caution">
    <text evidence="1">The sequence shown here is derived from an EMBL/GenBank/DDBJ whole genome shotgun (WGS) entry which is preliminary data.</text>
</comment>
<keyword evidence="2" id="KW-1185">Reference proteome</keyword>
<gene>
    <name evidence="1" type="ORF">KIL84_001127</name>
</gene>
<accession>A0A9D4AP07</accession>
<dbReference type="AlphaFoldDB" id="A0A9D4AP07"/>
<dbReference type="Proteomes" id="UP000827986">
    <property type="component" value="Unassembled WGS sequence"/>
</dbReference>
<reference evidence="1" key="1">
    <citation type="submission" date="2021-09" db="EMBL/GenBank/DDBJ databases">
        <title>The genome of Mauremys mutica provides insights into the evolution of semi-aquatic lifestyle.</title>
        <authorList>
            <person name="Gong S."/>
            <person name="Gao Y."/>
        </authorList>
    </citation>
    <scope>NUCLEOTIDE SEQUENCE</scope>
    <source>
        <strain evidence="1">MM-2020</strain>
        <tissue evidence="1">Muscle</tissue>
    </source>
</reference>
<proteinExistence type="predicted"/>
<dbReference type="EMBL" id="JAHDVG010000484">
    <property type="protein sequence ID" value="KAH1170142.1"/>
    <property type="molecule type" value="Genomic_DNA"/>
</dbReference>
<organism evidence="1 2">
    <name type="scientific">Mauremys mutica</name>
    <name type="common">yellowpond turtle</name>
    <dbReference type="NCBI Taxonomy" id="74926"/>
    <lineage>
        <taxon>Eukaryota</taxon>
        <taxon>Metazoa</taxon>
        <taxon>Chordata</taxon>
        <taxon>Craniata</taxon>
        <taxon>Vertebrata</taxon>
        <taxon>Euteleostomi</taxon>
        <taxon>Archelosauria</taxon>
        <taxon>Testudinata</taxon>
        <taxon>Testudines</taxon>
        <taxon>Cryptodira</taxon>
        <taxon>Durocryptodira</taxon>
        <taxon>Testudinoidea</taxon>
        <taxon>Geoemydidae</taxon>
        <taxon>Geoemydinae</taxon>
        <taxon>Mauremys</taxon>
    </lineage>
</organism>